<evidence type="ECO:0000313" key="3">
    <source>
        <dbReference type="EMBL" id="AMX82220.1"/>
    </source>
</evidence>
<keyword evidence="1" id="KW-0472">Membrane</keyword>
<evidence type="ECO:0000259" key="2">
    <source>
        <dbReference type="Pfam" id="PF04892"/>
    </source>
</evidence>
<organism evidence="3 5">
    <name type="scientific">Geobacillus subterraneus</name>
    <dbReference type="NCBI Taxonomy" id="129338"/>
    <lineage>
        <taxon>Bacteria</taxon>
        <taxon>Bacillati</taxon>
        <taxon>Bacillota</taxon>
        <taxon>Bacilli</taxon>
        <taxon>Bacillales</taxon>
        <taxon>Anoxybacillaceae</taxon>
        <taxon>Geobacillus</taxon>
    </lineage>
</organism>
<dbReference type="InterPro" id="IPR016747">
    <property type="entry name" value="Phosphotransbutyrylase"/>
</dbReference>
<feature type="domain" description="VanZ-like" evidence="2">
    <location>
        <begin position="9"/>
        <end position="135"/>
    </location>
</feature>
<dbReference type="EMBL" id="CP014342">
    <property type="protein sequence ID" value="AMX85155.1"/>
    <property type="molecule type" value="Genomic_DNA"/>
</dbReference>
<evidence type="ECO:0000313" key="4">
    <source>
        <dbReference type="EMBL" id="AMX85155.1"/>
    </source>
</evidence>
<dbReference type="PIRSF" id="PIRSF019083">
    <property type="entry name" value="UCP019083_VanZ"/>
    <property type="match status" value="1"/>
</dbReference>
<name>A0ABM6A7V0_9BACL</name>
<dbReference type="EMBL" id="CP014342">
    <property type="protein sequence ID" value="AMX82220.1"/>
    <property type="molecule type" value="Genomic_DNA"/>
</dbReference>
<protein>
    <submittedName>
        <fullName evidence="3">Teicoplanin resistance protein VanZ</fullName>
    </submittedName>
</protein>
<evidence type="ECO:0000256" key="1">
    <source>
        <dbReference type="SAM" id="Phobius"/>
    </source>
</evidence>
<keyword evidence="1" id="KW-0812">Transmembrane</keyword>
<sequence length="150" mass="16908">MRDFLSRWVPVILWCLVIYSFSESSWFTGANTAHVLQVILSYLPFGSGDEEGSSFLNFLIRKAAHLTEFGILAALVWRALSPKRFAYAGAWLFATVYAATDEWHQSFEPGRTATPKDVAIDSCGALLALLIVFVCRHWLRTKHRAVKRGV</sequence>
<proteinExistence type="predicted"/>
<dbReference type="NCBIfam" id="NF037970">
    <property type="entry name" value="vanZ_1"/>
    <property type="match status" value="1"/>
</dbReference>
<keyword evidence="5" id="KW-1185">Reference proteome</keyword>
<gene>
    <name evidence="3" type="ORF">GS3922_00045</name>
    <name evidence="4" type="ORF">GS3922_16905</name>
</gene>
<dbReference type="RefSeq" id="WP_063164651.1">
    <property type="nucleotide sequence ID" value="NZ_CP014342.1"/>
</dbReference>
<dbReference type="InterPro" id="IPR006976">
    <property type="entry name" value="VanZ-like"/>
</dbReference>
<accession>A0ABM6A7V0</accession>
<evidence type="ECO:0000313" key="5">
    <source>
        <dbReference type="Proteomes" id="UP000076226"/>
    </source>
</evidence>
<reference evidence="3 5" key="1">
    <citation type="submission" date="2016-02" db="EMBL/GenBank/DDBJ databases">
        <title>Complete genome sequence of Geobacillus subterraneus KCTC 3922T.</title>
        <authorList>
            <person name="Lee D.-W."/>
            <person name="Lee Y.-J."/>
            <person name="Lee S.-J."/>
            <person name="Park G.-S."/>
            <person name="Lee S.-J."/>
            <person name="Shin J.-H."/>
        </authorList>
    </citation>
    <scope>NUCLEOTIDE SEQUENCE [LARGE SCALE GENOMIC DNA]</scope>
    <source>
        <strain evidence="3 5">KCTC 3922</strain>
    </source>
</reference>
<dbReference type="Pfam" id="PF04892">
    <property type="entry name" value="VanZ"/>
    <property type="match status" value="1"/>
</dbReference>
<keyword evidence="1" id="KW-1133">Transmembrane helix</keyword>
<feature type="transmembrane region" description="Helical" evidence="1">
    <location>
        <begin position="119"/>
        <end position="139"/>
    </location>
</feature>
<dbReference type="Proteomes" id="UP000076226">
    <property type="component" value="Chromosome"/>
</dbReference>